<reference evidence="1 2" key="1">
    <citation type="submission" date="2020-06" db="EMBL/GenBank/DDBJ databases">
        <title>Photobacterium damselae subsp. damselae comparative genomics.</title>
        <authorList>
            <person name="Osorio C.R."/>
        </authorList>
    </citation>
    <scope>NUCLEOTIDE SEQUENCE [LARGE SCALE GENOMIC DNA]</scope>
    <source>
        <strain evidence="1 2">TW250/03</strain>
    </source>
</reference>
<comment type="caution">
    <text evidence="1">The sequence shown here is derived from an EMBL/GenBank/DDBJ whole genome shotgun (WGS) entry which is preliminary data.</text>
</comment>
<protein>
    <submittedName>
        <fullName evidence="1">Uncharacterized protein</fullName>
    </submittedName>
</protein>
<dbReference type="Proteomes" id="UP000533429">
    <property type="component" value="Unassembled WGS sequence"/>
</dbReference>
<sequence length="174" mass="20054">MSQKAKAAGAKKLHERRIELRNSLWNGEDGIETKKLWIRNKHDGYTTLPRTFPYIARIMDRESGKGTPLSGTYLALWSNVFDECFLEIKEKKRYAFESGFSGERSVTTWTNRMRKLEELGFIESRNGTEGEFNYVLIINPLEVCKVLCQGKENDELFNSLIARMSSVGAKFENE</sequence>
<gene>
    <name evidence="1" type="ORF">HWA77_21855</name>
</gene>
<dbReference type="AlphaFoldDB" id="A0A850QT23"/>
<accession>A0A850QT23</accession>
<organism evidence="1 2">
    <name type="scientific">Photobacterium damselae subsp. damselae</name>
    <name type="common">Listonella damsela</name>
    <dbReference type="NCBI Taxonomy" id="85581"/>
    <lineage>
        <taxon>Bacteria</taxon>
        <taxon>Pseudomonadati</taxon>
        <taxon>Pseudomonadota</taxon>
        <taxon>Gammaproteobacteria</taxon>
        <taxon>Vibrionales</taxon>
        <taxon>Vibrionaceae</taxon>
        <taxon>Photobacterium</taxon>
    </lineage>
</organism>
<proteinExistence type="predicted"/>
<name>A0A850QT23_PHODD</name>
<dbReference type="EMBL" id="JABXOR010001419">
    <property type="protein sequence ID" value="NVP02857.1"/>
    <property type="molecule type" value="Genomic_DNA"/>
</dbReference>
<evidence type="ECO:0000313" key="1">
    <source>
        <dbReference type="EMBL" id="NVP02857.1"/>
    </source>
</evidence>
<evidence type="ECO:0000313" key="2">
    <source>
        <dbReference type="Proteomes" id="UP000533429"/>
    </source>
</evidence>